<reference evidence="3" key="1">
    <citation type="submission" date="2019-12" db="EMBL/GenBank/DDBJ databases">
        <title>Complete genome of Terracaulis silvestris 0127_4.</title>
        <authorList>
            <person name="Vieira S."/>
            <person name="Riedel T."/>
            <person name="Sproer C."/>
            <person name="Pascual J."/>
            <person name="Boedeker C."/>
            <person name="Overmann J."/>
        </authorList>
    </citation>
    <scope>NUCLEOTIDE SEQUENCE [LARGE SCALE GENOMIC DNA]</scope>
    <source>
        <strain evidence="3">0127_4</strain>
    </source>
</reference>
<dbReference type="Pfam" id="PF00903">
    <property type="entry name" value="Glyoxalase"/>
    <property type="match status" value="1"/>
</dbReference>
<dbReference type="RefSeq" id="WP_158765321.1">
    <property type="nucleotide sequence ID" value="NZ_CP047045.1"/>
</dbReference>
<accession>A0A6I6MHJ0</accession>
<dbReference type="PANTHER" id="PTHR35006">
    <property type="entry name" value="GLYOXALASE FAMILY PROTEIN (AFU_ORTHOLOGUE AFUA_5G14830)"/>
    <property type="match status" value="1"/>
</dbReference>
<dbReference type="Gene3D" id="3.10.180.10">
    <property type="entry name" value="2,3-Dihydroxybiphenyl 1,2-Dioxygenase, domain 1"/>
    <property type="match status" value="1"/>
</dbReference>
<dbReference type="PROSITE" id="PS51819">
    <property type="entry name" value="VOC"/>
    <property type="match status" value="1"/>
</dbReference>
<dbReference type="InterPro" id="IPR004360">
    <property type="entry name" value="Glyas_Fos-R_dOase_dom"/>
</dbReference>
<dbReference type="SUPFAM" id="SSF54593">
    <property type="entry name" value="Glyoxalase/Bleomycin resistance protein/Dihydroxybiphenyl dioxygenase"/>
    <property type="match status" value="1"/>
</dbReference>
<gene>
    <name evidence="2" type="ORF">DSM104635_01193</name>
</gene>
<sequence length="142" mass="15692">MRGAVHHIDLTVKGAHASRAFYESMLGFMGYRYTAPISDIPAAPHNGYDFDLRDGDDFCSIGILSARGENAGREHDRHSPGLHHIAWNAASREDVDAMHQHLISIGATILNPPAAYPKYGPTYYAVFFADPDGLKLEYVHKP</sequence>
<dbReference type="EMBL" id="CP047045">
    <property type="protein sequence ID" value="QGZ94375.1"/>
    <property type="molecule type" value="Genomic_DNA"/>
</dbReference>
<evidence type="ECO:0000259" key="1">
    <source>
        <dbReference type="PROSITE" id="PS51819"/>
    </source>
</evidence>
<evidence type="ECO:0000313" key="2">
    <source>
        <dbReference type="EMBL" id="QGZ94375.1"/>
    </source>
</evidence>
<dbReference type="AlphaFoldDB" id="A0A6I6MHJ0"/>
<organism evidence="2 3">
    <name type="scientific">Terricaulis silvestris</name>
    <dbReference type="NCBI Taxonomy" id="2686094"/>
    <lineage>
        <taxon>Bacteria</taxon>
        <taxon>Pseudomonadati</taxon>
        <taxon>Pseudomonadota</taxon>
        <taxon>Alphaproteobacteria</taxon>
        <taxon>Caulobacterales</taxon>
        <taxon>Caulobacteraceae</taxon>
        <taxon>Terricaulis</taxon>
    </lineage>
</organism>
<evidence type="ECO:0000313" key="3">
    <source>
        <dbReference type="Proteomes" id="UP000431269"/>
    </source>
</evidence>
<feature type="domain" description="VOC" evidence="1">
    <location>
        <begin position="4"/>
        <end position="141"/>
    </location>
</feature>
<dbReference type="KEGG" id="tsv:DSM104635_01193"/>
<keyword evidence="2" id="KW-0456">Lyase</keyword>
<proteinExistence type="predicted"/>
<dbReference type="Proteomes" id="UP000431269">
    <property type="component" value="Chromosome"/>
</dbReference>
<keyword evidence="3" id="KW-1185">Reference proteome</keyword>
<name>A0A6I6MHJ0_9CAUL</name>
<dbReference type="InterPro" id="IPR037523">
    <property type="entry name" value="VOC_core"/>
</dbReference>
<dbReference type="PANTHER" id="PTHR35006:SF2">
    <property type="entry name" value="GLYOXALASE FAMILY PROTEIN (AFU_ORTHOLOGUE AFUA_5G14830)"/>
    <property type="match status" value="1"/>
</dbReference>
<dbReference type="GO" id="GO:0016829">
    <property type="term" value="F:lyase activity"/>
    <property type="evidence" value="ECO:0007669"/>
    <property type="project" value="UniProtKB-KW"/>
</dbReference>
<dbReference type="InterPro" id="IPR029068">
    <property type="entry name" value="Glyas_Bleomycin-R_OHBP_Dase"/>
</dbReference>
<protein>
    <submittedName>
        <fullName evidence="2">Putative lactoylglutathione lyase</fullName>
    </submittedName>
</protein>